<evidence type="ECO:0000256" key="2">
    <source>
        <dbReference type="SAM" id="MobiDB-lite"/>
    </source>
</evidence>
<keyword evidence="1" id="KW-0732">Signal</keyword>
<evidence type="ECO:0000256" key="1">
    <source>
        <dbReference type="ARBA" id="ARBA00022729"/>
    </source>
</evidence>
<evidence type="ECO:0000313" key="4">
    <source>
        <dbReference type="Proteomes" id="UP000244081"/>
    </source>
</evidence>
<name>A0A2T5VAV0_9HYPH</name>
<dbReference type="SUPFAM" id="SSF89392">
    <property type="entry name" value="Prokaryotic lipoproteins and lipoprotein localization factors"/>
    <property type="match status" value="1"/>
</dbReference>
<comment type="caution">
    <text evidence="3">The sequence shown here is derived from an EMBL/GenBank/DDBJ whole genome shotgun (WGS) entry which is preliminary data.</text>
</comment>
<dbReference type="CDD" id="cd16325">
    <property type="entry name" value="LolA"/>
    <property type="match status" value="1"/>
</dbReference>
<keyword evidence="3" id="KW-0449">Lipoprotein</keyword>
<dbReference type="InterPro" id="IPR004564">
    <property type="entry name" value="OM_lipoprot_carrier_LolA-like"/>
</dbReference>
<dbReference type="AlphaFoldDB" id="A0A2T5VAV0"/>
<dbReference type="InterPro" id="IPR029046">
    <property type="entry name" value="LolA/LolB/LppX"/>
</dbReference>
<keyword evidence="4" id="KW-1185">Reference proteome</keyword>
<dbReference type="Gene3D" id="2.50.20.10">
    <property type="entry name" value="Lipoprotein localisation LolA/LolB/LppX"/>
    <property type="match status" value="1"/>
</dbReference>
<dbReference type="PANTHER" id="PTHR35869:SF1">
    <property type="entry name" value="OUTER-MEMBRANE LIPOPROTEIN CARRIER PROTEIN"/>
    <property type="match status" value="1"/>
</dbReference>
<accession>A0A2T5VAV0</accession>
<organism evidence="3 4">
    <name type="scientific">Breoghania corrubedonensis</name>
    <dbReference type="NCBI Taxonomy" id="665038"/>
    <lineage>
        <taxon>Bacteria</taxon>
        <taxon>Pseudomonadati</taxon>
        <taxon>Pseudomonadota</taxon>
        <taxon>Alphaproteobacteria</taxon>
        <taxon>Hyphomicrobiales</taxon>
        <taxon>Stappiaceae</taxon>
        <taxon>Breoghania</taxon>
    </lineage>
</organism>
<evidence type="ECO:0000313" key="3">
    <source>
        <dbReference type="EMBL" id="PTW60876.1"/>
    </source>
</evidence>
<dbReference type="InterPro" id="IPR006311">
    <property type="entry name" value="TAT_signal"/>
</dbReference>
<proteinExistence type="predicted"/>
<dbReference type="RefSeq" id="WP_210203488.1">
    <property type="nucleotide sequence ID" value="NZ_QAYG01000003.1"/>
</dbReference>
<dbReference type="PROSITE" id="PS51318">
    <property type="entry name" value="TAT"/>
    <property type="match status" value="1"/>
</dbReference>
<dbReference type="EMBL" id="QAYG01000003">
    <property type="protein sequence ID" value="PTW60876.1"/>
    <property type="molecule type" value="Genomic_DNA"/>
</dbReference>
<feature type="region of interest" description="Disordered" evidence="2">
    <location>
        <begin position="1"/>
        <end position="21"/>
    </location>
</feature>
<dbReference type="PANTHER" id="PTHR35869">
    <property type="entry name" value="OUTER-MEMBRANE LIPOPROTEIN CARRIER PROTEIN"/>
    <property type="match status" value="1"/>
</dbReference>
<protein>
    <submittedName>
        <fullName evidence="3">Outer membrane lipoprotein-sorting protein</fullName>
    </submittedName>
</protein>
<reference evidence="3 4" key="1">
    <citation type="submission" date="2018-04" db="EMBL/GenBank/DDBJ databases">
        <title>Genomic Encyclopedia of Archaeal and Bacterial Type Strains, Phase II (KMG-II): from individual species to whole genera.</title>
        <authorList>
            <person name="Goeker M."/>
        </authorList>
    </citation>
    <scope>NUCLEOTIDE SEQUENCE [LARGE SCALE GENOMIC DNA]</scope>
    <source>
        <strain evidence="3 4">DSM 23382</strain>
    </source>
</reference>
<gene>
    <name evidence="3" type="ORF">C8N35_10355</name>
</gene>
<sequence length="238" mass="26284">MAFRSPRTLLSQRQPALRDKTGGITRRSGLALIAAAVTAAMIGLSGTPADAANALTDKQRATLEQINTYFNSIRTMAGDFVQFGPNGERAEGQFYLSRPGKIRFHYKPPARIDIIADGKSVSVKDRKLQTQDIWPLSKTPLRFLLSNKIDLTSDANVTSVSVEPDLVTVIITEDGTFVQGKLTLIFDAQTQELKQWTVTDEQGLDTSVAIYNVKKDVAMNDKMFVIDYLANTRQKSGR</sequence>
<dbReference type="Pfam" id="PF03548">
    <property type="entry name" value="LolA"/>
    <property type="match status" value="1"/>
</dbReference>
<dbReference type="Proteomes" id="UP000244081">
    <property type="component" value="Unassembled WGS sequence"/>
</dbReference>